<accession>A0AAV9WPB1</accession>
<evidence type="ECO:0000313" key="2">
    <source>
        <dbReference type="Proteomes" id="UP001370758"/>
    </source>
</evidence>
<comment type="caution">
    <text evidence="1">The sequence shown here is derived from an EMBL/GenBank/DDBJ whole genome shotgun (WGS) entry which is preliminary data.</text>
</comment>
<gene>
    <name evidence="1" type="ORF">TWF481_000725</name>
</gene>
<name>A0AAV9WPB1_9PEZI</name>
<organism evidence="1 2">
    <name type="scientific">Arthrobotrys musiformis</name>
    <dbReference type="NCBI Taxonomy" id="47236"/>
    <lineage>
        <taxon>Eukaryota</taxon>
        <taxon>Fungi</taxon>
        <taxon>Dikarya</taxon>
        <taxon>Ascomycota</taxon>
        <taxon>Pezizomycotina</taxon>
        <taxon>Orbiliomycetes</taxon>
        <taxon>Orbiliales</taxon>
        <taxon>Orbiliaceae</taxon>
        <taxon>Arthrobotrys</taxon>
    </lineage>
</organism>
<keyword evidence="2" id="KW-1185">Reference proteome</keyword>
<evidence type="ECO:0000313" key="1">
    <source>
        <dbReference type="EMBL" id="KAK6511819.1"/>
    </source>
</evidence>
<dbReference type="EMBL" id="JAVHJL010000001">
    <property type="protein sequence ID" value="KAK6511819.1"/>
    <property type="molecule type" value="Genomic_DNA"/>
</dbReference>
<protein>
    <recommendedName>
        <fullName evidence="3">F-box domain-containing protein</fullName>
    </recommendedName>
</protein>
<sequence>MGSRLLLLPKELREEILSYVLEPNIIFYFRDSYLADSDSEDEDDRDDIPDILVSHEIGPVPPSLLRIHPIITEDIQCIFSILLPKLHRIIEENMQEADDDDYVLWNKCFVPEPSESFLELAKSARFVLDLTVRSSTDALEMISISSSLANSIRYIAFDGFNQRLLKMTFTRCPNVETVALFAMPTTIQREIFTNPLFLLYGNYGGRAGNPRVFSKLEYIFEGGDSGREQLASTKFPDHEITMRPTCKKRKLEDWELDERGRVVFYFGADSSTPTRRDCVESTVITYEFVEPPLL</sequence>
<evidence type="ECO:0008006" key="3">
    <source>
        <dbReference type="Google" id="ProtNLM"/>
    </source>
</evidence>
<proteinExistence type="predicted"/>
<reference evidence="1 2" key="1">
    <citation type="submission" date="2023-08" db="EMBL/GenBank/DDBJ databases">
        <authorList>
            <person name="Palmer J.M."/>
        </authorList>
    </citation>
    <scope>NUCLEOTIDE SEQUENCE [LARGE SCALE GENOMIC DNA]</scope>
    <source>
        <strain evidence="1 2">TWF481</strain>
    </source>
</reference>
<dbReference type="AlphaFoldDB" id="A0AAV9WPB1"/>
<dbReference type="Proteomes" id="UP001370758">
    <property type="component" value="Unassembled WGS sequence"/>
</dbReference>